<name>A0A9X2FMD0_9LACO</name>
<dbReference type="RefSeq" id="WP_253360388.1">
    <property type="nucleotide sequence ID" value="NZ_JAIULA010000010.1"/>
</dbReference>
<feature type="region of interest" description="Disordered" evidence="1">
    <location>
        <begin position="244"/>
        <end position="266"/>
    </location>
</feature>
<organism evidence="2 3">
    <name type="scientific">Ligilactobacillus ubinensis</name>
    <dbReference type="NCBI Taxonomy" id="2876789"/>
    <lineage>
        <taxon>Bacteria</taxon>
        <taxon>Bacillati</taxon>
        <taxon>Bacillota</taxon>
        <taxon>Bacilli</taxon>
        <taxon>Lactobacillales</taxon>
        <taxon>Lactobacillaceae</taxon>
        <taxon>Ligilactobacillus</taxon>
    </lineage>
</organism>
<dbReference type="EMBL" id="JAIULA010000010">
    <property type="protein sequence ID" value="MCP0886923.1"/>
    <property type="molecule type" value="Genomic_DNA"/>
</dbReference>
<proteinExistence type="predicted"/>
<gene>
    <name evidence="2" type="ORF">LB941_06200</name>
</gene>
<evidence type="ECO:0000256" key="1">
    <source>
        <dbReference type="SAM" id="MobiDB-lite"/>
    </source>
</evidence>
<protein>
    <submittedName>
        <fullName evidence="2">Gp58-like family protein</fullName>
    </submittedName>
</protein>
<comment type="caution">
    <text evidence="2">The sequence shown here is derived from an EMBL/GenBank/DDBJ whole genome shotgun (WGS) entry which is preliminary data.</text>
</comment>
<evidence type="ECO:0000313" key="3">
    <source>
        <dbReference type="Proteomes" id="UP001139006"/>
    </source>
</evidence>
<dbReference type="AlphaFoldDB" id="A0A9X2FMD0"/>
<accession>A0A9X2FMD0</accession>
<sequence>MIIQSDAAIAAWRATERTLDAKVTITDSSGNETDYATSDITSIAYDSGAWTGDTFSIGSTYENNITVTFAHLVEGLEQGYKVTAKIGIKLPDETYEYVSLGVFIISDDIEMDRNNDITTIKCYDQFSLMEGTYTSSLTYPAKLTDVIAEIANNAGVELNTDEIAELPTQSDLSSEISSQTYRVAIGWIAQFYGGFAMFDRNGKLTIRTTTSPNYILDASQYEQSGLTKNEATYKIGGMSVSVTTSTTDSTGESSETTSTLTTGETTGSQIELTNNVMTQTRLDNIWSTIKNITFYPFDLTWFGNPAIEAGDWLTLKDTKDNSFNVPNNSYTMTFDGGLTATSKADQTSTSSSSYSYSGTLSQTVKELAGRIGATGNYIYGEDVTEEPTGAKINDEWYKQNGNKIELWRYVKQSDGTGKWTLIVSDLTGVEISQQVTTAQQDAITATTAANTAVDTANMSLTTATNAVVTAQTASDTATAVQEQVTTLKGGSAITLAELENGLATKISSDEFTSYKTQTDNALINKVSSTDFASYQTQTDSAIQQRVTSDTFNAETTTLSNMINSKVTAGGDVTNICLNPYFSDGSTTGWSGIAGVSTGNGSSPTKYYAGQVQRDAYYGDWFNVVKGDVYYIQGFAWTDNSTNLFNIGLTFTDSSGTNTQIWRAPIKFAVVAASSSSTKTGSIAIPDGYDKAKIWTQIDATSNFGEWWFTNIYVGRTAPAGEMYSQMQQLSNNINLRVQKNDVINQINISTESILIAGSKVHITGTTTIDDAVITSAMISSLSASKLTAGTIDASTITVINLDADNITSGTISGTNLSLNLGTGEVSFQKGSIKSSSGTIDLEIADGTLSVTNSSGDGVFFKSGTMSLTSEALFDSSGSVKYGKIALDTNILAQSKNGMHITGTNGVHIDTLNSTWDGLGVASMLAANKVGSSIGISTDGRILIGGNNIIQILGGASYGSMNVLPALYVGSDSSGTESIGKGKNIFAAADNIYFNTNSNVSVTGGGFIATAGGSHIQNTRIDNELWVNGNFSVSGTKNAVVETTAGWVNINAYETAEYYFGDIGFANTSSGSKVKITFDSLFLETINTAVDYHVFISSYGNGYAWCSERGADYFVIESNVPNLDISYEVKAKRKGYENDRLEINTAMENTGAAA</sequence>
<dbReference type="Proteomes" id="UP001139006">
    <property type="component" value="Unassembled WGS sequence"/>
</dbReference>
<keyword evidence="3" id="KW-1185">Reference proteome</keyword>
<reference evidence="2 3" key="1">
    <citation type="journal article" date="2023" name="Int. J. Syst. Evol. Microbiol.">
        <title>Ligilactobacillus ubinensis sp. nov., a novel species isolated from the wild ferment of a durian fruit (Durio zibethinus).</title>
        <authorList>
            <person name="Heng Y.C."/>
            <person name="Menon N."/>
            <person name="Chen B."/>
            <person name="Loo B.Z.L."/>
            <person name="Wong G.W.J."/>
            <person name="Lim A.C.H."/>
            <person name="Silvaraju S."/>
            <person name="Kittelmann S."/>
        </authorList>
    </citation>
    <scope>NUCLEOTIDE SEQUENCE [LARGE SCALE GENOMIC DNA]</scope>
    <source>
        <strain evidence="2 3">WILCCON 0076</strain>
    </source>
</reference>
<evidence type="ECO:0000313" key="2">
    <source>
        <dbReference type="EMBL" id="MCP0886923.1"/>
    </source>
</evidence>